<sequence length="74" mass="8782">MNGALNRAVDTKEHLEMIYVDGRGSMSKRRMRVVEVRENHVLAYCYNRMRVRSFRKNGIMSVYPYKERKDVVNG</sequence>
<reference evidence="2" key="1">
    <citation type="submission" date="2016-10" db="EMBL/GenBank/DDBJ databases">
        <authorList>
            <person name="Varghese N."/>
            <person name="Submissions S."/>
        </authorList>
    </citation>
    <scope>NUCLEOTIDE SEQUENCE [LARGE SCALE GENOMIC DNA]</scope>
    <source>
        <strain evidence="2">CGMCC 1.3704</strain>
    </source>
</reference>
<evidence type="ECO:0000313" key="2">
    <source>
        <dbReference type="Proteomes" id="UP000183557"/>
    </source>
</evidence>
<name>A0A1I3UHK6_HALDA</name>
<organism evidence="1 2">
    <name type="scientific">Halobacillus dabanensis</name>
    <dbReference type="NCBI Taxonomy" id="240302"/>
    <lineage>
        <taxon>Bacteria</taxon>
        <taxon>Bacillati</taxon>
        <taxon>Bacillota</taxon>
        <taxon>Bacilli</taxon>
        <taxon>Bacillales</taxon>
        <taxon>Bacillaceae</taxon>
        <taxon>Halobacillus</taxon>
    </lineage>
</organism>
<accession>A0A1I3UHK6</accession>
<gene>
    <name evidence="1" type="ORF">SAMN04487936_104336</name>
</gene>
<dbReference type="Proteomes" id="UP000183557">
    <property type="component" value="Unassembled WGS sequence"/>
</dbReference>
<evidence type="ECO:0008006" key="3">
    <source>
        <dbReference type="Google" id="ProtNLM"/>
    </source>
</evidence>
<dbReference type="OrthoDB" id="2112405at2"/>
<keyword evidence="2" id="KW-1185">Reference proteome</keyword>
<proteinExistence type="predicted"/>
<dbReference type="RefSeq" id="WP_075036281.1">
    <property type="nucleotide sequence ID" value="NZ_FOSB01000004.1"/>
</dbReference>
<dbReference type="AlphaFoldDB" id="A0A1I3UHK6"/>
<dbReference type="EMBL" id="FOSB01000004">
    <property type="protein sequence ID" value="SFJ82540.1"/>
    <property type="molecule type" value="Genomic_DNA"/>
</dbReference>
<evidence type="ECO:0000313" key="1">
    <source>
        <dbReference type="EMBL" id="SFJ82540.1"/>
    </source>
</evidence>
<protein>
    <recommendedName>
        <fullName evidence="3">WYL domain-containing protein</fullName>
    </recommendedName>
</protein>